<evidence type="ECO:0000256" key="1">
    <source>
        <dbReference type="ARBA" id="ARBA00023239"/>
    </source>
</evidence>
<dbReference type="Pfam" id="PF00206">
    <property type="entry name" value="Lyase_1"/>
    <property type="match status" value="1"/>
</dbReference>
<dbReference type="GO" id="GO:0047472">
    <property type="term" value="F:3-carboxy-cis,cis-muconate cycloisomerase activity"/>
    <property type="evidence" value="ECO:0007669"/>
    <property type="project" value="UniProtKB-EC"/>
</dbReference>
<gene>
    <name evidence="4" type="ORF">HNR13_003853</name>
</gene>
<dbReference type="InterPro" id="IPR020557">
    <property type="entry name" value="Fumarate_lyase_CS"/>
</dbReference>
<dbReference type="EC" id="5.5.1.2" evidence="4"/>
<dbReference type="InterPro" id="IPR000362">
    <property type="entry name" value="Fumarate_lyase_fam"/>
</dbReference>
<dbReference type="AlphaFoldDB" id="A0A853CWT3"/>
<comment type="similarity">
    <text evidence="2">Belongs to the class-II fumarase/aspartase family.</text>
</comment>
<name>A0A853CWT3_9MICO</name>
<accession>A0A853CWT3</accession>
<dbReference type="RefSeq" id="WP_179608340.1">
    <property type="nucleotide sequence ID" value="NZ_BAABEH010000001.1"/>
</dbReference>
<organism evidence="4 5">
    <name type="scientific">Leifsonia shinshuensis</name>
    <dbReference type="NCBI Taxonomy" id="150026"/>
    <lineage>
        <taxon>Bacteria</taxon>
        <taxon>Bacillati</taxon>
        <taxon>Actinomycetota</taxon>
        <taxon>Actinomycetes</taxon>
        <taxon>Micrococcales</taxon>
        <taxon>Microbacteriaceae</taxon>
        <taxon>Leifsonia</taxon>
    </lineage>
</organism>
<comment type="caution">
    <text evidence="4">The sequence shown here is derived from an EMBL/GenBank/DDBJ whole genome shotgun (WGS) entry which is preliminary data.</text>
</comment>
<proteinExistence type="inferred from homology"/>
<protein>
    <submittedName>
        <fullName evidence="4">3-carboxy-cis,cis-muconate cycloisomerase</fullName>
        <ecNumber evidence="4">5.5.1.2</ecNumber>
    </submittedName>
</protein>
<dbReference type="PRINTS" id="PR00149">
    <property type="entry name" value="FUMRATELYASE"/>
</dbReference>
<evidence type="ECO:0000313" key="5">
    <source>
        <dbReference type="Proteomes" id="UP000578352"/>
    </source>
</evidence>
<reference evidence="4 5" key="1">
    <citation type="submission" date="2020-07" db="EMBL/GenBank/DDBJ databases">
        <title>Sequencing the genomes of 1000 actinobacteria strains.</title>
        <authorList>
            <person name="Klenk H.-P."/>
        </authorList>
    </citation>
    <scope>NUCLEOTIDE SEQUENCE [LARGE SCALE GENOMIC DNA]</scope>
    <source>
        <strain evidence="4 5">DSM 15165</strain>
    </source>
</reference>
<sequence length="388" mass="39690">MAEPFDWGLLEPAGSVGVPAGDDRVLAALVRVEEALAGAWDELDGRAARPGYAALAFDPDAIDRERLTAGARDAGVPVIALVAQLRAQAGAEAERVHRGATSQDIVDSALMLVSRDALSRARDALAAAAAELAARAAASRSTPLLVRTLSQPAEPSTLGAFVGSWLDAVVSALETLDRLDFPVQLGGAVGTGAAFGRLAARSDAPRDLRAALAARLGLTDPGRAWHTERTPVLAVADGAALVAAVAGRIGRDLALAARDGVLLPATGGGSSAMPHKKNPVDAVLLTANGLRAPGLLATIHTAALSSDARPAGEWHAEWQAWRGLLRIAVESAEVLAHAVGDLVVADNAGTGVDADADDLAAAGDVADAAVARYRARTAQDRDDREVIP</sequence>
<dbReference type="GO" id="GO:0016829">
    <property type="term" value="F:lyase activity"/>
    <property type="evidence" value="ECO:0007669"/>
    <property type="project" value="UniProtKB-KW"/>
</dbReference>
<keyword evidence="4" id="KW-0413">Isomerase</keyword>
<dbReference type="InterPro" id="IPR008948">
    <property type="entry name" value="L-Aspartase-like"/>
</dbReference>
<dbReference type="PANTHER" id="PTHR43172:SF2">
    <property type="entry name" value="ADENYLOSUCCINATE LYASE C-TERMINAL DOMAIN-CONTAINING PROTEIN"/>
    <property type="match status" value="1"/>
</dbReference>
<keyword evidence="1" id="KW-0456">Lyase</keyword>
<evidence type="ECO:0000313" key="4">
    <source>
        <dbReference type="EMBL" id="NYJ25566.1"/>
    </source>
</evidence>
<dbReference type="Gene3D" id="1.20.200.10">
    <property type="entry name" value="Fumarase/aspartase (Central domain)"/>
    <property type="match status" value="1"/>
</dbReference>
<dbReference type="InterPro" id="IPR022761">
    <property type="entry name" value="Fumarate_lyase_N"/>
</dbReference>
<dbReference type="Proteomes" id="UP000578352">
    <property type="component" value="Unassembled WGS sequence"/>
</dbReference>
<dbReference type="EMBL" id="JACCFL010000001">
    <property type="protein sequence ID" value="NYJ25566.1"/>
    <property type="molecule type" value="Genomic_DNA"/>
</dbReference>
<evidence type="ECO:0000259" key="3">
    <source>
        <dbReference type="Pfam" id="PF00206"/>
    </source>
</evidence>
<evidence type="ECO:0000256" key="2">
    <source>
        <dbReference type="ARBA" id="ARBA00034772"/>
    </source>
</evidence>
<dbReference type="SUPFAM" id="SSF48557">
    <property type="entry name" value="L-aspartase-like"/>
    <property type="match status" value="1"/>
</dbReference>
<dbReference type="PROSITE" id="PS00163">
    <property type="entry name" value="FUMARATE_LYASES"/>
    <property type="match status" value="1"/>
</dbReference>
<dbReference type="PANTHER" id="PTHR43172">
    <property type="entry name" value="ADENYLOSUCCINATE LYASE"/>
    <property type="match status" value="1"/>
</dbReference>
<feature type="domain" description="Fumarate lyase N-terminal" evidence="3">
    <location>
        <begin position="81"/>
        <end position="293"/>
    </location>
</feature>